<accession>A0ABT9WPM4</accession>
<protein>
    <submittedName>
        <fullName evidence="1">Uncharacterized protein</fullName>
    </submittedName>
</protein>
<name>A0ABT9WPM4_9BACI</name>
<evidence type="ECO:0000313" key="1">
    <source>
        <dbReference type="EMBL" id="MDQ0175237.1"/>
    </source>
</evidence>
<dbReference type="Proteomes" id="UP001223586">
    <property type="component" value="Unassembled WGS sequence"/>
</dbReference>
<sequence length="100" mass="11056">MNTTESQIKRLRTMVNDPIPDSGTDADAAFSNAELEEILTETNDMYQAASDIWILKAGMVQGGIESYAVGSEHYELTSMKDQYDHALAMASMYVERAGRS</sequence>
<keyword evidence="2" id="KW-1185">Reference proteome</keyword>
<comment type="caution">
    <text evidence="1">The sequence shown here is derived from an EMBL/GenBank/DDBJ whole genome shotgun (WGS) entry which is preliminary data.</text>
</comment>
<gene>
    <name evidence="1" type="ORF">J2S08_001071</name>
</gene>
<dbReference type="EMBL" id="JAUSTT010000005">
    <property type="protein sequence ID" value="MDQ0175237.1"/>
    <property type="molecule type" value="Genomic_DNA"/>
</dbReference>
<proteinExistence type="predicted"/>
<reference evidence="1 2" key="1">
    <citation type="submission" date="2023-07" db="EMBL/GenBank/DDBJ databases">
        <title>Genomic Encyclopedia of Type Strains, Phase IV (KMG-IV): sequencing the most valuable type-strain genomes for metagenomic binning, comparative biology and taxonomic classification.</title>
        <authorList>
            <person name="Goeker M."/>
        </authorList>
    </citation>
    <scope>NUCLEOTIDE SEQUENCE [LARGE SCALE GENOMIC DNA]</scope>
    <source>
        <strain evidence="1 2">DSM 23837</strain>
    </source>
</reference>
<organism evidence="1 2">
    <name type="scientific">Bacillus chungangensis</name>
    <dbReference type="NCBI Taxonomy" id="587633"/>
    <lineage>
        <taxon>Bacteria</taxon>
        <taxon>Bacillati</taxon>
        <taxon>Bacillota</taxon>
        <taxon>Bacilli</taxon>
        <taxon>Bacillales</taxon>
        <taxon>Bacillaceae</taxon>
        <taxon>Bacillus</taxon>
    </lineage>
</organism>
<dbReference type="RefSeq" id="WP_307227388.1">
    <property type="nucleotide sequence ID" value="NZ_JAUSTT010000005.1"/>
</dbReference>
<evidence type="ECO:0000313" key="2">
    <source>
        <dbReference type="Proteomes" id="UP001223586"/>
    </source>
</evidence>